<dbReference type="PROSITE" id="PS50157">
    <property type="entry name" value="ZINC_FINGER_C2H2_2"/>
    <property type="match status" value="1"/>
</dbReference>
<evidence type="ECO:0000313" key="4">
    <source>
        <dbReference type="EMBL" id="KAF9588587.1"/>
    </source>
</evidence>
<feature type="domain" description="C2H2-type" evidence="3">
    <location>
        <begin position="78"/>
        <end position="105"/>
    </location>
</feature>
<dbReference type="InterPro" id="IPR045320">
    <property type="entry name" value="JAGGED/SL1-like"/>
</dbReference>
<dbReference type="PANTHER" id="PTHR45730">
    <property type="entry name" value="ZINC FINGER PROTEIN JAGGED"/>
    <property type="match status" value="1"/>
</dbReference>
<dbReference type="GO" id="GO:0008270">
    <property type="term" value="F:zinc ion binding"/>
    <property type="evidence" value="ECO:0007669"/>
    <property type="project" value="UniProtKB-KW"/>
</dbReference>
<dbReference type="Proteomes" id="UP000631114">
    <property type="component" value="Unassembled WGS sequence"/>
</dbReference>
<dbReference type="PROSITE" id="PS00028">
    <property type="entry name" value="ZINC_FINGER_C2H2_1"/>
    <property type="match status" value="1"/>
</dbReference>
<evidence type="ECO:0000256" key="2">
    <source>
        <dbReference type="SAM" id="MobiDB-lite"/>
    </source>
</evidence>
<evidence type="ECO:0000259" key="3">
    <source>
        <dbReference type="PROSITE" id="PS50157"/>
    </source>
</evidence>
<evidence type="ECO:0000256" key="1">
    <source>
        <dbReference type="PROSITE-ProRule" id="PRU00042"/>
    </source>
</evidence>
<dbReference type="EMBL" id="JADFTS010000009">
    <property type="protein sequence ID" value="KAF9588587.1"/>
    <property type="molecule type" value="Genomic_DNA"/>
</dbReference>
<keyword evidence="5" id="KW-1185">Reference proteome</keyword>
<feature type="region of interest" description="Disordered" evidence="2">
    <location>
        <begin position="299"/>
        <end position="322"/>
    </location>
</feature>
<name>A0A835GYQ7_9MAGN</name>
<organism evidence="4 5">
    <name type="scientific">Coptis chinensis</name>
    <dbReference type="NCBI Taxonomy" id="261450"/>
    <lineage>
        <taxon>Eukaryota</taxon>
        <taxon>Viridiplantae</taxon>
        <taxon>Streptophyta</taxon>
        <taxon>Embryophyta</taxon>
        <taxon>Tracheophyta</taxon>
        <taxon>Spermatophyta</taxon>
        <taxon>Magnoliopsida</taxon>
        <taxon>Ranunculales</taxon>
        <taxon>Ranunculaceae</taxon>
        <taxon>Coptidoideae</taxon>
        <taxon>Coptis</taxon>
    </lineage>
</organism>
<dbReference type="OrthoDB" id="1721933at2759"/>
<accession>A0A835GYQ7</accession>
<dbReference type="PANTHER" id="PTHR45730:SF32">
    <property type="entry name" value="ZINC FINGER PROTEIN JAGGED"/>
    <property type="match status" value="1"/>
</dbReference>
<sequence>MMLTCKTRSRLVKDMWSAAAITLGSGRNPLDLNNFPEDYGRDGKQILEEGSNIHTEASDTTRCRKKKGGGKDECGKVYECRFCSLKFCKSQALGGHMNRHRQGKQYSSLNYCPLMNFFSKPSLKLRNYSGPMKQKRPTKHLQRETETLNRARQLVFSNDNLATQGGPHLGIGGMPPGNFHQSANINGEPILPYRSAYPARIFPSSSPNMLSPIQPPTPPPPPPQAYLYTPTSRLMSFPPSHHYPPQYPMNEYFVGHVLPGNNNHSQPNLNHSRGTESSSYTCIGAPLGREYQSEDGAVRGTDLSASGAGVDSSYAGRTPPMF</sequence>
<proteinExistence type="predicted"/>
<reference evidence="4 5" key="1">
    <citation type="submission" date="2020-10" db="EMBL/GenBank/DDBJ databases">
        <title>The Coptis chinensis genome and diversification of protoberbering-type alkaloids.</title>
        <authorList>
            <person name="Wang B."/>
            <person name="Shu S."/>
            <person name="Song C."/>
            <person name="Liu Y."/>
        </authorList>
    </citation>
    <scope>NUCLEOTIDE SEQUENCE [LARGE SCALE GENOMIC DNA]</scope>
    <source>
        <strain evidence="4">HL-2020</strain>
        <tissue evidence="4">Leaf</tissue>
    </source>
</reference>
<evidence type="ECO:0000313" key="5">
    <source>
        <dbReference type="Proteomes" id="UP000631114"/>
    </source>
</evidence>
<protein>
    <recommendedName>
        <fullName evidence="3">C2H2-type domain-containing protein</fullName>
    </recommendedName>
</protein>
<comment type="caution">
    <text evidence="4">The sequence shown here is derived from an EMBL/GenBank/DDBJ whole genome shotgun (WGS) entry which is preliminary data.</text>
</comment>
<dbReference type="AlphaFoldDB" id="A0A835GYQ7"/>
<keyword evidence="1" id="KW-0863">Zinc-finger</keyword>
<keyword evidence="1" id="KW-0479">Metal-binding</keyword>
<dbReference type="InterPro" id="IPR013087">
    <property type="entry name" value="Znf_C2H2_type"/>
</dbReference>
<gene>
    <name evidence="4" type="ORF">IFM89_013439</name>
</gene>
<dbReference type="GO" id="GO:0003700">
    <property type="term" value="F:DNA-binding transcription factor activity"/>
    <property type="evidence" value="ECO:0007669"/>
    <property type="project" value="InterPro"/>
</dbReference>
<keyword evidence="1" id="KW-0862">Zinc</keyword>